<dbReference type="EMBL" id="BMBA01000004">
    <property type="protein sequence ID" value="GFZ32962.1"/>
    <property type="molecule type" value="Genomic_DNA"/>
</dbReference>
<keyword evidence="3" id="KW-1185">Reference proteome</keyword>
<dbReference type="Pfam" id="PF03358">
    <property type="entry name" value="FMN_red"/>
    <property type="match status" value="1"/>
</dbReference>
<dbReference type="RefSeq" id="WP_206871212.1">
    <property type="nucleotide sequence ID" value="NZ_BMBA01000004.1"/>
</dbReference>
<organism evidence="2 3">
    <name type="scientific">Clostridium zeae</name>
    <dbReference type="NCBI Taxonomy" id="2759022"/>
    <lineage>
        <taxon>Bacteria</taxon>
        <taxon>Bacillati</taxon>
        <taxon>Bacillota</taxon>
        <taxon>Clostridia</taxon>
        <taxon>Eubacteriales</taxon>
        <taxon>Clostridiaceae</taxon>
        <taxon>Clostridium</taxon>
    </lineage>
</organism>
<dbReference type="PANTHER" id="PTHR43741:SF4">
    <property type="entry name" value="FMN-DEPENDENT NADH:QUINONE OXIDOREDUCTASE"/>
    <property type="match status" value="1"/>
</dbReference>
<name>A0ABQ1EDT7_9CLOT</name>
<dbReference type="InterPro" id="IPR050104">
    <property type="entry name" value="FMN-dep_NADH:Q_OxRdtase_AzoR1"/>
</dbReference>
<gene>
    <name evidence="2" type="ORF">CSC2_34880</name>
</gene>
<comment type="caution">
    <text evidence="2">The sequence shown here is derived from an EMBL/GenBank/DDBJ whole genome shotgun (WGS) entry which is preliminary data.</text>
</comment>
<dbReference type="Gene3D" id="3.40.50.360">
    <property type="match status" value="1"/>
</dbReference>
<dbReference type="InterPro" id="IPR029039">
    <property type="entry name" value="Flavoprotein-like_sf"/>
</dbReference>
<protein>
    <submittedName>
        <fullName evidence="2">Flavin reductase</fullName>
    </submittedName>
</protein>
<dbReference type="SUPFAM" id="SSF52218">
    <property type="entry name" value="Flavoproteins"/>
    <property type="match status" value="1"/>
</dbReference>
<evidence type="ECO:0000313" key="3">
    <source>
        <dbReference type="Proteomes" id="UP000663802"/>
    </source>
</evidence>
<evidence type="ECO:0000313" key="2">
    <source>
        <dbReference type="EMBL" id="GFZ32962.1"/>
    </source>
</evidence>
<reference evidence="2 3" key="1">
    <citation type="journal article" date="2021" name="Int. J. Syst. Evol. Microbiol.">
        <title>Clostridium zeae sp. nov., isolated from corn silage.</title>
        <authorList>
            <person name="Kobayashi H."/>
            <person name="Tanizawa Y."/>
            <person name="Yagura M."/>
            <person name="Sakamoto M."/>
            <person name="Ohkuma M."/>
            <person name="Tohno M."/>
        </authorList>
    </citation>
    <scope>NUCLEOTIDE SEQUENCE [LARGE SCALE GENOMIC DNA]</scope>
    <source>
        <strain evidence="2 3">CSC2</strain>
    </source>
</reference>
<dbReference type="PANTHER" id="PTHR43741">
    <property type="entry name" value="FMN-DEPENDENT NADH-AZOREDUCTASE 1"/>
    <property type="match status" value="1"/>
</dbReference>
<sequence length="232" mass="26631">MKIVVLHGQMHKGSTYNITKLFLDKLSDKDPEITEFFMPKHAPGFCIGCFNCFTKGEDKCPHADVVQPIVKIMEEADLIILESPCYVFGISGQLKTFLDHMGYRWMPHRPHEKMFSKIGLVISTAAGAGAKKVTKELKRNLFYWGVPKAYSYAKHVGALNWETVKPEKKKQIENEVAKLAEKISREVCNVKPGIKTKAMFKIMKMNQSSNDWNMTDKEYWIKKGWLNGKNPW</sequence>
<dbReference type="InterPro" id="IPR005025">
    <property type="entry name" value="FMN_Rdtase-like_dom"/>
</dbReference>
<dbReference type="Proteomes" id="UP000663802">
    <property type="component" value="Unassembled WGS sequence"/>
</dbReference>
<proteinExistence type="predicted"/>
<evidence type="ECO:0000259" key="1">
    <source>
        <dbReference type="Pfam" id="PF03358"/>
    </source>
</evidence>
<feature type="domain" description="NADPH-dependent FMN reductase-like" evidence="1">
    <location>
        <begin position="1"/>
        <end position="146"/>
    </location>
</feature>
<accession>A0ABQ1EDT7</accession>